<dbReference type="STRING" id="868864.Dester_1139"/>
<dbReference type="eggNOG" id="ENOG502Z8BN">
    <property type="taxonomic scope" value="Bacteria"/>
</dbReference>
<name>F0S097_DESTD</name>
<evidence type="ECO:0000313" key="2">
    <source>
        <dbReference type="Proteomes" id="UP000007102"/>
    </source>
</evidence>
<protein>
    <submittedName>
        <fullName evidence="1">Uncharacterized protein</fullName>
    </submittedName>
</protein>
<evidence type="ECO:0000313" key="1">
    <source>
        <dbReference type="EMBL" id="ADY73776.1"/>
    </source>
</evidence>
<dbReference type="AlphaFoldDB" id="F0S097"/>
<reference evidence="1 2" key="1">
    <citation type="journal article" date="2011" name="Stand. Genomic Sci.">
        <title>Complete genome sequence of the thermophilic sulfur-reducer Desulfurobacterium thermolithotrophum type strain (BSA(T)) from a deep-sea hydrothermal vent.</title>
        <authorList>
            <person name="Goker M."/>
            <person name="Daligault H."/>
            <person name="Mwirichia R."/>
            <person name="Lapidus A."/>
            <person name="Lucas S."/>
            <person name="Deshpande S."/>
            <person name="Pagani I."/>
            <person name="Tapia R."/>
            <person name="Cheng J.F."/>
            <person name="Goodwin L."/>
            <person name="Pitluck S."/>
            <person name="Liolios K."/>
            <person name="Ivanova N."/>
            <person name="Mavromatis K."/>
            <person name="Mikhailova N."/>
            <person name="Pati A."/>
            <person name="Chen A."/>
            <person name="Palaniappan K."/>
            <person name="Han C."/>
            <person name="Land M."/>
            <person name="Hauser L."/>
            <person name="Pan C."/>
            <person name="Brambilla E.M."/>
            <person name="Rohde M."/>
            <person name="Spring S."/>
            <person name="Sikorski J."/>
            <person name="Wirth R."/>
            <person name="Detter J.C."/>
            <person name="Woyke T."/>
            <person name="Bristow J."/>
            <person name="Eisen J.A."/>
            <person name="Markowitz V."/>
            <person name="Hugenholtz P."/>
            <person name="Kyrpides N.C."/>
            <person name="Klenk H.P."/>
        </authorList>
    </citation>
    <scope>NUCLEOTIDE SEQUENCE [LARGE SCALE GENOMIC DNA]</scope>
    <source>
        <strain evidence="2">DSM 11699 / BSA</strain>
    </source>
</reference>
<dbReference type="EMBL" id="CP002543">
    <property type="protein sequence ID" value="ADY73776.1"/>
    <property type="molecule type" value="Genomic_DNA"/>
</dbReference>
<dbReference type="Proteomes" id="UP000007102">
    <property type="component" value="Chromosome"/>
</dbReference>
<organism evidence="1 2">
    <name type="scientific">Desulfurobacterium thermolithotrophum (strain DSM 11699 / BSA)</name>
    <dbReference type="NCBI Taxonomy" id="868864"/>
    <lineage>
        <taxon>Bacteria</taxon>
        <taxon>Pseudomonadati</taxon>
        <taxon>Aquificota</taxon>
        <taxon>Aquificia</taxon>
        <taxon>Desulfurobacteriales</taxon>
        <taxon>Desulfurobacteriaceae</taxon>
        <taxon>Desulfurobacterium</taxon>
    </lineage>
</organism>
<accession>F0S097</accession>
<proteinExistence type="predicted"/>
<dbReference type="KEGG" id="dte:Dester_1139"/>
<dbReference type="OrthoDB" id="9766093at2"/>
<keyword evidence="2" id="KW-1185">Reference proteome</keyword>
<sequence length="357" mass="42247">MGRIYGKVEGPEDIRRINCIIRDEMLEVETPEQLTDLKKRSDYLCTLTYSPFWQKKFGSMIEELREVALEENRVTVRLANCIAKYHNWNKTYNPWGSDDRTIDERLKEIPEAITKEIFESVVELKLSPEILEELRKNFCEIRKAMVLADSEELLEKLKKQGDLIVAITRLEDFRERFKDILDKIDELVEKEEKKNVKLANIIATVKKWQIEFETWTENEVREDETLEQYVQRLLEEEEKAEKYIPTEAKYKEGKVLWLVYYHKGRDRHYAKRIYFPGSAKDIEVEGPGEFENKLGRKVFGVRIKYKAKVAPATIRIGKRVIHLPERWVERVKVVPLPKEAVDIKLTEERPEVAYPIA</sequence>
<reference evidence="2" key="2">
    <citation type="submission" date="2011-02" db="EMBL/GenBank/DDBJ databases">
        <title>The complete genome of Desulfurobacterium thermolithotrophum DSM 11699.</title>
        <authorList>
            <consortium name="US DOE Joint Genome Institute (JGI-PGF)"/>
            <person name="Lucas S."/>
            <person name="Copeland A."/>
            <person name="Lapidus A."/>
            <person name="Bruce D."/>
            <person name="Goodwin L."/>
            <person name="Pitluck S."/>
            <person name="Kyrpides N."/>
            <person name="Mavromatis K."/>
            <person name="Pagani I."/>
            <person name="Ivanova N."/>
            <person name="Mikhailova N."/>
            <person name="Daligault H."/>
            <person name="Detter J.C."/>
            <person name="Tapia R."/>
            <person name="Han C."/>
            <person name="Land M."/>
            <person name="Hauser L."/>
            <person name="Markowitz V."/>
            <person name="Cheng J.-F."/>
            <person name="Hugenholtz P."/>
            <person name="Woyke T."/>
            <person name="Wu D."/>
            <person name="Spring S."/>
            <person name="Brambilla E."/>
            <person name="Klenk H.-P."/>
            <person name="Eisen J.A."/>
        </authorList>
    </citation>
    <scope>NUCLEOTIDE SEQUENCE [LARGE SCALE GENOMIC DNA]</scope>
    <source>
        <strain evidence="2">DSM 11699 / BSA</strain>
    </source>
</reference>
<gene>
    <name evidence="1" type="ordered locus">Dester_1139</name>
</gene>
<dbReference type="InParanoid" id="F0S097"/>
<dbReference type="RefSeq" id="WP_013638728.1">
    <property type="nucleotide sequence ID" value="NC_015185.1"/>
</dbReference>
<dbReference type="HOGENOM" id="CLU_778079_0_0_0"/>